<dbReference type="AlphaFoldDB" id="A0A9N9FAP5"/>
<dbReference type="Proteomes" id="UP000789396">
    <property type="component" value="Unassembled WGS sequence"/>
</dbReference>
<evidence type="ECO:0000313" key="1">
    <source>
        <dbReference type="EMBL" id="CAG8520124.1"/>
    </source>
</evidence>
<comment type="caution">
    <text evidence="1">The sequence shown here is derived from an EMBL/GenBank/DDBJ whole genome shotgun (WGS) entry which is preliminary data.</text>
</comment>
<organism evidence="1 2">
    <name type="scientific">Racocetra fulgida</name>
    <dbReference type="NCBI Taxonomy" id="60492"/>
    <lineage>
        <taxon>Eukaryota</taxon>
        <taxon>Fungi</taxon>
        <taxon>Fungi incertae sedis</taxon>
        <taxon>Mucoromycota</taxon>
        <taxon>Glomeromycotina</taxon>
        <taxon>Glomeromycetes</taxon>
        <taxon>Diversisporales</taxon>
        <taxon>Gigasporaceae</taxon>
        <taxon>Racocetra</taxon>
    </lineage>
</organism>
<feature type="non-terminal residue" evidence="1">
    <location>
        <position position="1"/>
    </location>
</feature>
<name>A0A9N9FAP5_9GLOM</name>
<protein>
    <submittedName>
        <fullName evidence="1">18706_t:CDS:1</fullName>
    </submittedName>
</protein>
<reference evidence="1" key="1">
    <citation type="submission" date="2021-06" db="EMBL/GenBank/DDBJ databases">
        <authorList>
            <person name="Kallberg Y."/>
            <person name="Tangrot J."/>
            <person name="Rosling A."/>
        </authorList>
    </citation>
    <scope>NUCLEOTIDE SEQUENCE</scope>
    <source>
        <strain evidence="1">IN212</strain>
    </source>
</reference>
<accession>A0A9N9FAP5</accession>
<sequence>TTIEAKYHQLEKQQNTLLNKDDRLSEDQLLDYISDNYNSFASDVNNNISYQVTNCNTVLNYNNTLSTMKSHLYNKHQITKVSLNNKTANELKEDLPLKDQLTLYQTLETIKPYFKIQIQKLNLLRFIINSIYPLSMLKIKILLNILII</sequence>
<keyword evidence="2" id="KW-1185">Reference proteome</keyword>
<dbReference type="EMBL" id="CAJVPZ010002839">
    <property type="protein sequence ID" value="CAG8520124.1"/>
    <property type="molecule type" value="Genomic_DNA"/>
</dbReference>
<evidence type="ECO:0000313" key="2">
    <source>
        <dbReference type="Proteomes" id="UP000789396"/>
    </source>
</evidence>
<gene>
    <name evidence="1" type="ORF">RFULGI_LOCUS3310</name>
</gene>
<proteinExistence type="predicted"/>